<dbReference type="Pfam" id="PF07727">
    <property type="entry name" value="RVT_2"/>
    <property type="match status" value="1"/>
</dbReference>
<evidence type="ECO:0000313" key="2">
    <source>
        <dbReference type="EMBL" id="KNZ61013.1"/>
    </source>
</evidence>
<dbReference type="OrthoDB" id="1685122at2759"/>
<dbReference type="AlphaFoldDB" id="A0A0L6VJS4"/>
<feature type="domain" description="Reverse transcriptase Ty1/copia-type" evidence="1">
    <location>
        <begin position="88"/>
        <end position="183"/>
    </location>
</feature>
<organism evidence="2 3">
    <name type="scientific">Puccinia sorghi</name>
    <dbReference type="NCBI Taxonomy" id="27349"/>
    <lineage>
        <taxon>Eukaryota</taxon>
        <taxon>Fungi</taxon>
        <taxon>Dikarya</taxon>
        <taxon>Basidiomycota</taxon>
        <taxon>Pucciniomycotina</taxon>
        <taxon>Pucciniomycetes</taxon>
        <taxon>Pucciniales</taxon>
        <taxon>Pucciniaceae</taxon>
        <taxon>Puccinia</taxon>
    </lineage>
</organism>
<evidence type="ECO:0000313" key="3">
    <source>
        <dbReference type="Proteomes" id="UP000037035"/>
    </source>
</evidence>
<evidence type="ECO:0000259" key="1">
    <source>
        <dbReference type="Pfam" id="PF07727"/>
    </source>
</evidence>
<comment type="caution">
    <text evidence="2">The sequence shown here is derived from an EMBL/GenBank/DDBJ whole genome shotgun (WGS) entry which is preliminary data.</text>
</comment>
<gene>
    <name evidence="2" type="ORF">VP01_1465g4</name>
</gene>
<keyword evidence="3" id="KW-1185">Reference proteome</keyword>
<dbReference type="PANTHER" id="PTHR11439">
    <property type="entry name" value="GAG-POL-RELATED RETROTRANSPOSON"/>
    <property type="match status" value="1"/>
</dbReference>
<proteinExistence type="predicted"/>
<name>A0A0L6VJS4_9BASI</name>
<dbReference type="InterPro" id="IPR013103">
    <property type="entry name" value="RVT_2"/>
</dbReference>
<protein>
    <recommendedName>
        <fullName evidence="1">Reverse transcriptase Ty1/copia-type domain-containing protein</fullName>
    </recommendedName>
</protein>
<dbReference type="EMBL" id="LAVV01005176">
    <property type="protein sequence ID" value="KNZ61013.1"/>
    <property type="molecule type" value="Genomic_DNA"/>
</dbReference>
<sequence>MGKLLGFNVDLKSYRFFRSDGVEIKTVSAPCCATSGLPGTPPARFAPAASSGTTLVCLILLQSSCVYHAHKVWLEHFNTPNKHLNTTWARLCIQCFMQTHRKDFFDTFSPTGKFPSLLTLVVLAIDLKLPIEFDVKSAFLFAPLEEEIYIKTPEGSKQNAPYLKLEKSLYRLKQVPKNCLQCVRFHPQRQGLLYLISYLFLKCFPNSTAHNPDTLLGMKLNTSSKAIRLSQPTLIKKGLEICRLPLKNIINYLACQNRPDLASAVSILSIFNQCPGLTHWKAMLHVWKYLKCTQDFGLILKPDPSLLSDCILFYTNPTWAKNQETRILQSGSIVFWNSFPILWNIKNKKNITMSSTESELNALVDGEQENQWLTFLIKELWKLKNDTTLFHMDNFGLMEKLKNLGENSKTKHLDIKIKNLREKYKNKEIDDKRISSKNMIANSLSKAAQHTSIKKLQDQCLTVILPSKQEGC</sequence>
<accession>A0A0L6VJS4</accession>
<dbReference type="CDD" id="cd09272">
    <property type="entry name" value="RNase_HI_RT_Ty1"/>
    <property type="match status" value="1"/>
</dbReference>
<dbReference type="VEuPathDB" id="FungiDB:VP01_1465g4"/>
<reference evidence="2 3" key="1">
    <citation type="submission" date="2015-08" db="EMBL/GenBank/DDBJ databases">
        <title>Next Generation Sequencing and Analysis of the Genome of Puccinia sorghi L Schw, the Causal Agent of Maize Common Rust.</title>
        <authorList>
            <person name="Rochi L."/>
            <person name="Burguener G."/>
            <person name="Darino M."/>
            <person name="Turjanski A."/>
            <person name="Kreff E."/>
            <person name="Dieguez M.J."/>
            <person name="Sacco F."/>
        </authorList>
    </citation>
    <scope>NUCLEOTIDE SEQUENCE [LARGE SCALE GENOMIC DNA]</scope>
    <source>
        <strain evidence="2 3">RO10H11247</strain>
    </source>
</reference>
<dbReference type="Proteomes" id="UP000037035">
    <property type="component" value="Unassembled WGS sequence"/>
</dbReference>
<dbReference type="PANTHER" id="PTHR11439:SF467">
    <property type="entry name" value="INTEGRASE CATALYTIC DOMAIN-CONTAINING PROTEIN"/>
    <property type="match status" value="1"/>
</dbReference>